<name>A0ABR8SCU6_9BURK</name>
<evidence type="ECO:0000313" key="2">
    <source>
        <dbReference type="Proteomes" id="UP000634919"/>
    </source>
</evidence>
<evidence type="ECO:0000313" key="1">
    <source>
        <dbReference type="EMBL" id="MBD7961311.1"/>
    </source>
</evidence>
<reference evidence="1 2" key="1">
    <citation type="submission" date="2020-08" db="EMBL/GenBank/DDBJ databases">
        <title>A Genomic Blueprint of the Chicken Gut Microbiome.</title>
        <authorList>
            <person name="Gilroy R."/>
            <person name="Ravi A."/>
            <person name="Getino M."/>
            <person name="Pursley I."/>
            <person name="Horton D.L."/>
            <person name="Alikhan N.-F."/>
            <person name="Baker D."/>
            <person name="Gharbi K."/>
            <person name="Hall N."/>
            <person name="Watson M."/>
            <person name="Adriaenssens E.M."/>
            <person name="Foster-Nyarko E."/>
            <person name="Jarju S."/>
            <person name="Secka A."/>
            <person name="Antonio M."/>
            <person name="Oren A."/>
            <person name="Chaudhuri R."/>
            <person name="La Ragione R.M."/>
            <person name="Hildebrand F."/>
            <person name="Pallen M.J."/>
        </authorList>
    </citation>
    <scope>NUCLEOTIDE SEQUENCE [LARGE SCALE GENOMIC DNA]</scope>
    <source>
        <strain evidence="1 2">Sa2CVA6</strain>
    </source>
</reference>
<dbReference type="Proteomes" id="UP000634919">
    <property type="component" value="Unassembled WGS sequence"/>
</dbReference>
<accession>A0ABR8SCU6</accession>
<dbReference type="RefSeq" id="WP_191723725.1">
    <property type="nucleotide sequence ID" value="NZ_JACSQK010000006.1"/>
</dbReference>
<gene>
    <name evidence="1" type="ORF">H9646_12540</name>
</gene>
<sequence length="106" mass="11835">MQKLTRSQKAQLPYTLLLDPETGRAAAYNSTNQLITERASKELVAFALANARQDLPFDVAGHAATPTRRPPPAWATAEVQERMRLIWIQRPASDAPAQEWLEIPAK</sequence>
<comment type="caution">
    <text evidence="1">The sequence shown here is derived from an EMBL/GenBank/DDBJ whole genome shotgun (WGS) entry which is preliminary data.</text>
</comment>
<protein>
    <submittedName>
        <fullName evidence="1">Uncharacterized protein</fullName>
    </submittedName>
</protein>
<dbReference type="EMBL" id="JACSQK010000006">
    <property type="protein sequence ID" value="MBD7961311.1"/>
    <property type="molecule type" value="Genomic_DNA"/>
</dbReference>
<proteinExistence type="predicted"/>
<organism evidence="1 2">
    <name type="scientific">Comamonas avium</name>
    <dbReference type="NCBI Taxonomy" id="2762231"/>
    <lineage>
        <taxon>Bacteria</taxon>
        <taxon>Pseudomonadati</taxon>
        <taxon>Pseudomonadota</taxon>
        <taxon>Betaproteobacteria</taxon>
        <taxon>Burkholderiales</taxon>
        <taxon>Comamonadaceae</taxon>
        <taxon>Comamonas</taxon>
    </lineage>
</organism>
<keyword evidence="2" id="KW-1185">Reference proteome</keyword>